<dbReference type="PANTHER" id="PTHR47978">
    <property type="match status" value="1"/>
</dbReference>
<gene>
    <name evidence="3" type="ORF">M0811_09336</name>
</gene>
<keyword evidence="1" id="KW-0547">Nucleotide-binding</keyword>
<dbReference type="GO" id="GO:0003924">
    <property type="term" value="F:GTPase activity"/>
    <property type="evidence" value="ECO:0007669"/>
    <property type="project" value="InterPro"/>
</dbReference>
<dbReference type="NCBIfam" id="TIGR00231">
    <property type="entry name" value="small_GTP"/>
    <property type="match status" value="1"/>
</dbReference>
<dbReference type="InterPro" id="IPR001806">
    <property type="entry name" value="Small_GTPase"/>
</dbReference>
<reference evidence="3" key="1">
    <citation type="submission" date="2022-10" db="EMBL/GenBank/DDBJ databases">
        <title>Novel sulphate-reducing endosymbionts in the free-living metamonad Anaeramoeba.</title>
        <authorList>
            <person name="Jerlstrom-Hultqvist J."/>
            <person name="Cepicka I."/>
            <person name="Gallot-Lavallee L."/>
            <person name="Salas-Leiva D."/>
            <person name="Curtis B.A."/>
            <person name="Zahonova K."/>
            <person name="Pipaliya S."/>
            <person name="Dacks J."/>
            <person name="Roger A.J."/>
        </authorList>
    </citation>
    <scope>NUCLEOTIDE SEQUENCE</scope>
    <source>
        <strain evidence="3">BMAN</strain>
    </source>
</reference>
<dbReference type="Pfam" id="PF00071">
    <property type="entry name" value="Ras"/>
    <property type="match status" value="1"/>
</dbReference>
<dbReference type="OrthoDB" id="9989112at2759"/>
<dbReference type="InterPro" id="IPR027417">
    <property type="entry name" value="P-loop_NTPase"/>
</dbReference>
<dbReference type="InterPro" id="IPR005225">
    <property type="entry name" value="Small_GTP-bd"/>
</dbReference>
<proteinExistence type="predicted"/>
<dbReference type="SMART" id="SM00173">
    <property type="entry name" value="RAS"/>
    <property type="match status" value="1"/>
</dbReference>
<evidence type="ECO:0000313" key="3">
    <source>
        <dbReference type="EMBL" id="KAJ5072890.1"/>
    </source>
</evidence>
<organism evidence="3 4">
    <name type="scientific">Anaeramoeba ignava</name>
    <name type="common">Anaerobic marine amoeba</name>
    <dbReference type="NCBI Taxonomy" id="1746090"/>
    <lineage>
        <taxon>Eukaryota</taxon>
        <taxon>Metamonada</taxon>
        <taxon>Anaeramoebidae</taxon>
        <taxon>Anaeramoeba</taxon>
    </lineage>
</organism>
<evidence type="ECO:0000256" key="2">
    <source>
        <dbReference type="SAM" id="MobiDB-lite"/>
    </source>
</evidence>
<dbReference type="SUPFAM" id="SSF52540">
    <property type="entry name" value="P-loop containing nucleoside triphosphate hydrolases"/>
    <property type="match status" value="1"/>
</dbReference>
<dbReference type="SMART" id="SM00175">
    <property type="entry name" value="RAB"/>
    <property type="match status" value="1"/>
</dbReference>
<name>A0A9Q0LKM8_ANAIG</name>
<dbReference type="SMART" id="SM00174">
    <property type="entry name" value="RHO"/>
    <property type="match status" value="1"/>
</dbReference>
<sequence length="231" mass="26225">MNEFDKNNSSNFEENSNQIDYEIIEQNKSFSENQENDVSDSVLSDTNYALPNTNQETGEIFKIVLVGKSGVGKTNLLSRFCRNEFRVQTKPTIGDTAGQERFRSITPIYYRGAQAAMVVYDITKLSTFEEVKRCLEELNRYAGEDIVISLIGNKCDLEKSRKISKEKGETFARNNNLLFMETSAKEGTNVDLIFIETLKKIKAKFAPPSIPEKSISPLSQNDKKEKKKKCC</sequence>
<dbReference type="PROSITE" id="PS51421">
    <property type="entry name" value="RAS"/>
    <property type="match status" value="1"/>
</dbReference>
<dbReference type="PROSITE" id="PS51419">
    <property type="entry name" value="RAB"/>
    <property type="match status" value="1"/>
</dbReference>
<dbReference type="FunFam" id="3.40.50.300:FF:001447">
    <property type="entry name" value="Ras-related protein Rab-1B"/>
    <property type="match status" value="1"/>
</dbReference>
<dbReference type="Gene3D" id="3.40.50.300">
    <property type="entry name" value="P-loop containing nucleotide triphosphate hydrolases"/>
    <property type="match status" value="1"/>
</dbReference>
<feature type="region of interest" description="Disordered" evidence="2">
    <location>
        <begin position="208"/>
        <end position="231"/>
    </location>
</feature>
<comment type="caution">
    <text evidence="3">The sequence shown here is derived from an EMBL/GenBank/DDBJ whole genome shotgun (WGS) entry which is preliminary data.</text>
</comment>
<evidence type="ECO:0000313" key="4">
    <source>
        <dbReference type="Proteomes" id="UP001149090"/>
    </source>
</evidence>
<keyword evidence="4" id="KW-1185">Reference proteome</keyword>
<dbReference type="PRINTS" id="PR00449">
    <property type="entry name" value="RASTRNSFRMNG"/>
</dbReference>
<protein>
    <submittedName>
        <fullName evidence="3">Ras-related protein rab-37</fullName>
    </submittedName>
</protein>
<dbReference type="Proteomes" id="UP001149090">
    <property type="component" value="Unassembled WGS sequence"/>
</dbReference>
<dbReference type="GO" id="GO:0005525">
    <property type="term" value="F:GTP binding"/>
    <property type="evidence" value="ECO:0007669"/>
    <property type="project" value="InterPro"/>
</dbReference>
<accession>A0A9Q0LKM8</accession>
<dbReference type="EMBL" id="JAPDFW010000079">
    <property type="protein sequence ID" value="KAJ5072890.1"/>
    <property type="molecule type" value="Genomic_DNA"/>
</dbReference>
<evidence type="ECO:0000256" key="1">
    <source>
        <dbReference type="ARBA" id="ARBA00022741"/>
    </source>
</evidence>
<dbReference type="SMART" id="SM00176">
    <property type="entry name" value="RAN"/>
    <property type="match status" value="1"/>
</dbReference>
<dbReference type="AlphaFoldDB" id="A0A9Q0LKM8"/>